<organism evidence="7 8">
    <name type="scientific">Nyssa sinensis</name>
    <dbReference type="NCBI Taxonomy" id="561372"/>
    <lineage>
        <taxon>Eukaryota</taxon>
        <taxon>Viridiplantae</taxon>
        <taxon>Streptophyta</taxon>
        <taxon>Embryophyta</taxon>
        <taxon>Tracheophyta</taxon>
        <taxon>Spermatophyta</taxon>
        <taxon>Magnoliopsida</taxon>
        <taxon>eudicotyledons</taxon>
        <taxon>Gunneridae</taxon>
        <taxon>Pentapetalae</taxon>
        <taxon>asterids</taxon>
        <taxon>Cornales</taxon>
        <taxon>Nyssaceae</taxon>
        <taxon>Nyssa</taxon>
    </lineage>
</organism>
<dbReference type="PANTHER" id="PTHR31251:SF226">
    <property type="entry name" value="SQUAMOSA PROMOTER-BINDING-LIKE PROTEIN 6"/>
    <property type="match status" value="1"/>
</dbReference>
<proteinExistence type="predicted"/>
<evidence type="ECO:0000256" key="4">
    <source>
        <dbReference type="PROSITE-ProRule" id="PRU00470"/>
    </source>
</evidence>
<dbReference type="OrthoDB" id="514967at2759"/>
<dbReference type="Proteomes" id="UP000325577">
    <property type="component" value="Linkage Group LG2"/>
</dbReference>
<keyword evidence="1" id="KW-0479">Metal-binding</keyword>
<dbReference type="Gene3D" id="4.10.1100.10">
    <property type="entry name" value="Transcription factor, SBP-box domain"/>
    <property type="match status" value="1"/>
</dbReference>
<feature type="compositionally biased region" description="Polar residues" evidence="5">
    <location>
        <begin position="157"/>
        <end position="171"/>
    </location>
</feature>
<evidence type="ECO:0000256" key="3">
    <source>
        <dbReference type="ARBA" id="ARBA00022833"/>
    </source>
</evidence>
<feature type="region of interest" description="Disordered" evidence="5">
    <location>
        <begin position="142"/>
        <end position="177"/>
    </location>
</feature>
<feature type="compositionally biased region" description="Acidic residues" evidence="5">
    <location>
        <begin position="9"/>
        <end position="52"/>
    </location>
</feature>
<feature type="domain" description="SBP-type" evidence="6">
    <location>
        <begin position="73"/>
        <end position="150"/>
    </location>
</feature>
<keyword evidence="2 4" id="KW-0863">Zinc-finger</keyword>
<evidence type="ECO:0000259" key="6">
    <source>
        <dbReference type="PROSITE" id="PS51141"/>
    </source>
</evidence>
<dbReference type="GO" id="GO:0003677">
    <property type="term" value="F:DNA binding"/>
    <property type="evidence" value="ECO:0007669"/>
    <property type="project" value="InterPro"/>
</dbReference>
<evidence type="ECO:0000256" key="1">
    <source>
        <dbReference type="ARBA" id="ARBA00022723"/>
    </source>
</evidence>
<gene>
    <name evidence="7" type="ORF">F0562_006804</name>
</gene>
<dbReference type="Pfam" id="PF03110">
    <property type="entry name" value="SBP"/>
    <property type="match status" value="1"/>
</dbReference>
<keyword evidence="8" id="KW-1185">Reference proteome</keyword>
<feature type="region of interest" description="Disordered" evidence="5">
    <location>
        <begin position="1"/>
        <end position="55"/>
    </location>
</feature>
<dbReference type="GO" id="GO:0005634">
    <property type="term" value="C:nucleus"/>
    <property type="evidence" value="ECO:0007669"/>
    <property type="project" value="InterPro"/>
</dbReference>
<dbReference type="PROSITE" id="PS51141">
    <property type="entry name" value="ZF_SBP"/>
    <property type="match status" value="1"/>
</dbReference>
<name>A0A5J5AP17_9ASTE</name>
<evidence type="ECO:0000256" key="2">
    <source>
        <dbReference type="ARBA" id="ARBA00022771"/>
    </source>
</evidence>
<dbReference type="EMBL" id="CM018043">
    <property type="protein sequence ID" value="KAA8532054.1"/>
    <property type="molecule type" value="Genomic_DNA"/>
</dbReference>
<dbReference type="AlphaFoldDB" id="A0A5J5AP17"/>
<dbReference type="PANTHER" id="PTHR31251">
    <property type="entry name" value="SQUAMOSA PROMOTER-BINDING-LIKE PROTEIN 4"/>
    <property type="match status" value="1"/>
</dbReference>
<protein>
    <recommendedName>
        <fullName evidence="6">SBP-type domain-containing protein</fullName>
    </recommendedName>
</protein>
<evidence type="ECO:0000313" key="7">
    <source>
        <dbReference type="EMBL" id="KAA8532054.1"/>
    </source>
</evidence>
<dbReference type="InterPro" id="IPR036893">
    <property type="entry name" value="SBP_sf"/>
</dbReference>
<dbReference type="SUPFAM" id="SSF103612">
    <property type="entry name" value="SBT domain"/>
    <property type="match status" value="1"/>
</dbReference>
<keyword evidence="3" id="KW-0862">Zinc</keyword>
<dbReference type="InterPro" id="IPR044817">
    <property type="entry name" value="SBP-like"/>
</dbReference>
<dbReference type="GO" id="GO:0008270">
    <property type="term" value="F:zinc ion binding"/>
    <property type="evidence" value="ECO:0007669"/>
    <property type="project" value="UniProtKB-KW"/>
</dbReference>
<dbReference type="InterPro" id="IPR004333">
    <property type="entry name" value="SBP_dom"/>
</dbReference>
<accession>A0A5J5AP17</accession>
<evidence type="ECO:0000256" key="5">
    <source>
        <dbReference type="SAM" id="MobiDB-lite"/>
    </source>
</evidence>
<reference evidence="7 8" key="1">
    <citation type="submission" date="2019-09" db="EMBL/GenBank/DDBJ databases">
        <title>A chromosome-level genome assembly of the Chinese tupelo Nyssa sinensis.</title>
        <authorList>
            <person name="Yang X."/>
            <person name="Kang M."/>
            <person name="Yang Y."/>
            <person name="Xiong H."/>
            <person name="Wang M."/>
            <person name="Zhang Z."/>
            <person name="Wang Z."/>
            <person name="Wu H."/>
            <person name="Ma T."/>
            <person name="Liu J."/>
            <person name="Xi Z."/>
        </authorList>
    </citation>
    <scope>NUCLEOTIDE SEQUENCE [LARGE SCALE GENOMIC DNA]</scope>
    <source>
        <strain evidence="7">J267</strain>
        <tissue evidence="7">Leaf</tissue>
    </source>
</reference>
<sequence>MGKRSLELNQEEEDDDYDESEEEDENHEQVDTEDDGYDDDDDGAEEVEDEEAPKDRRKRVFIRSLPEVVSYNTLCCQVDECCLDLRVAKRYHRRHKVCERHAKAAVVLVDGIEQRFCQQCSRFHEISWFDDTKRSCRERLAGHNERRRRSNPDLQAETGQNPSICKMNGSSLKPAAQPDCRDLTCQRSSSTKHFRIR</sequence>
<evidence type="ECO:0000313" key="8">
    <source>
        <dbReference type="Proteomes" id="UP000325577"/>
    </source>
</evidence>